<gene>
    <name evidence="2" type="ORF">QGM71_07270</name>
</gene>
<reference evidence="2 3" key="1">
    <citation type="journal article" date="2024" name="Int. J. Syst. Evol. Microbiol.">
        <title>Virgibacillus tibetensis sp. nov., isolated from salt lake on the Tibetan Plateau of China.</title>
        <authorList>
            <person name="Phurbu D."/>
            <person name="Liu Z.-X."/>
            <person name="Wang R."/>
            <person name="Zheng Y.-Y."/>
            <person name="Liu H.-C."/>
            <person name="Zhou Y.-G."/>
            <person name="Yu Y.-J."/>
            <person name="Li A.-H."/>
        </authorList>
    </citation>
    <scope>NUCLEOTIDE SEQUENCE [LARGE SCALE GENOMIC DNA]</scope>
    <source>
        <strain evidence="2 3">C22-A2</strain>
    </source>
</reference>
<dbReference type="InterPro" id="IPR042070">
    <property type="entry name" value="PucR_C-HTH_sf"/>
</dbReference>
<comment type="caution">
    <text evidence="2">The sequence shown here is derived from an EMBL/GenBank/DDBJ whole genome shotgun (WGS) entry which is preliminary data.</text>
</comment>
<dbReference type="SUPFAM" id="SSF46689">
    <property type="entry name" value="Homeodomain-like"/>
    <property type="match status" value="1"/>
</dbReference>
<dbReference type="RefSeq" id="WP_327607056.1">
    <property type="nucleotide sequence ID" value="NZ_JARZFX010000002.1"/>
</dbReference>
<evidence type="ECO:0000313" key="2">
    <source>
        <dbReference type="EMBL" id="MEC5423300.1"/>
    </source>
</evidence>
<dbReference type="Pfam" id="PF13556">
    <property type="entry name" value="HTH_30"/>
    <property type="match status" value="1"/>
</dbReference>
<organism evidence="2 3">
    <name type="scientific">Virgibacillus tibetensis</name>
    <dbReference type="NCBI Taxonomy" id="3042313"/>
    <lineage>
        <taxon>Bacteria</taxon>
        <taxon>Bacillati</taxon>
        <taxon>Bacillota</taxon>
        <taxon>Bacilli</taxon>
        <taxon>Bacillales</taxon>
        <taxon>Bacillaceae</taxon>
        <taxon>Virgibacillus</taxon>
    </lineage>
</organism>
<accession>A0ABU6KEI6</accession>
<dbReference type="InterPro" id="IPR009057">
    <property type="entry name" value="Homeodomain-like_sf"/>
</dbReference>
<dbReference type="InterPro" id="IPR025736">
    <property type="entry name" value="PucR_C-HTH_dom"/>
</dbReference>
<sequence>MTYCETNMNTSKAAKKLFIHRNTLTYRLQKVEEITTFDTKCFEHCMLLYLALKNQLYYIPCILT</sequence>
<evidence type="ECO:0000313" key="3">
    <source>
        <dbReference type="Proteomes" id="UP001335737"/>
    </source>
</evidence>
<dbReference type="PANTHER" id="PTHR33744:SF15">
    <property type="entry name" value="CARBOHYDRATE DIACID REGULATOR"/>
    <property type="match status" value="1"/>
</dbReference>
<proteinExistence type="predicted"/>
<dbReference type="Gene3D" id="1.10.10.2840">
    <property type="entry name" value="PucR C-terminal helix-turn-helix domain"/>
    <property type="match status" value="1"/>
</dbReference>
<name>A0ABU6KEI6_9BACI</name>
<dbReference type="PANTHER" id="PTHR33744">
    <property type="entry name" value="CARBOHYDRATE DIACID REGULATOR"/>
    <property type="match status" value="1"/>
</dbReference>
<dbReference type="InterPro" id="IPR051448">
    <property type="entry name" value="CdaR-like_regulators"/>
</dbReference>
<protein>
    <submittedName>
        <fullName evidence="2">Helix-turn-helix domain-containing protein</fullName>
    </submittedName>
</protein>
<evidence type="ECO:0000259" key="1">
    <source>
        <dbReference type="Pfam" id="PF13556"/>
    </source>
</evidence>
<keyword evidence="3" id="KW-1185">Reference proteome</keyword>
<dbReference type="Proteomes" id="UP001335737">
    <property type="component" value="Unassembled WGS sequence"/>
</dbReference>
<feature type="domain" description="PucR C-terminal helix-turn-helix" evidence="1">
    <location>
        <begin position="2"/>
        <end position="53"/>
    </location>
</feature>
<dbReference type="EMBL" id="JARZFX010000002">
    <property type="protein sequence ID" value="MEC5423300.1"/>
    <property type="molecule type" value="Genomic_DNA"/>
</dbReference>